<protein>
    <submittedName>
        <fullName evidence="2">Uncharacterized protein</fullName>
    </submittedName>
</protein>
<dbReference type="AlphaFoldDB" id="A0AAV0GX78"/>
<feature type="region of interest" description="Disordered" evidence="1">
    <location>
        <begin position="15"/>
        <end position="45"/>
    </location>
</feature>
<evidence type="ECO:0000313" key="3">
    <source>
        <dbReference type="Proteomes" id="UP001154282"/>
    </source>
</evidence>
<evidence type="ECO:0000313" key="2">
    <source>
        <dbReference type="EMBL" id="CAI0377242.1"/>
    </source>
</evidence>
<proteinExistence type="predicted"/>
<feature type="compositionally biased region" description="Basic and acidic residues" evidence="1">
    <location>
        <begin position="23"/>
        <end position="33"/>
    </location>
</feature>
<organism evidence="2 3">
    <name type="scientific">Linum tenue</name>
    <dbReference type="NCBI Taxonomy" id="586396"/>
    <lineage>
        <taxon>Eukaryota</taxon>
        <taxon>Viridiplantae</taxon>
        <taxon>Streptophyta</taxon>
        <taxon>Embryophyta</taxon>
        <taxon>Tracheophyta</taxon>
        <taxon>Spermatophyta</taxon>
        <taxon>Magnoliopsida</taxon>
        <taxon>eudicotyledons</taxon>
        <taxon>Gunneridae</taxon>
        <taxon>Pentapetalae</taxon>
        <taxon>rosids</taxon>
        <taxon>fabids</taxon>
        <taxon>Malpighiales</taxon>
        <taxon>Linaceae</taxon>
        <taxon>Linum</taxon>
    </lineage>
</organism>
<gene>
    <name evidence="2" type="ORF">LITE_LOCUS1398</name>
</gene>
<dbReference type="EMBL" id="CAMGYJ010000002">
    <property type="protein sequence ID" value="CAI0377242.1"/>
    <property type="molecule type" value="Genomic_DNA"/>
</dbReference>
<reference evidence="2" key="1">
    <citation type="submission" date="2022-08" db="EMBL/GenBank/DDBJ databases">
        <authorList>
            <person name="Gutierrez-Valencia J."/>
        </authorList>
    </citation>
    <scope>NUCLEOTIDE SEQUENCE</scope>
</reference>
<keyword evidence="3" id="KW-1185">Reference proteome</keyword>
<accession>A0AAV0GX78</accession>
<dbReference type="Proteomes" id="UP001154282">
    <property type="component" value="Unassembled WGS sequence"/>
</dbReference>
<comment type="caution">
    <text evidence="2">The sequence shown here is derived from an EMBL/GenBank/DDBJ whole genome shotgun (WGS) entry which is preliminary data.</text>
</comment>
<sequence length="76" mass="8080">MTFTPAAAFSVVDIASPPGADGRVTERDGDVKQSRLTSGKADGSFSQAPRLDELQRIDVLLLAQSDASFRLLSLKS</sequence>
<evidence type="ECO:0000256" key="1">
    <source>
        <dbReference type="SAM" id="MobiDB-lite"/>
    </source>
</evidence>
<name>A0AAV0GX78_9ROSI</name>